<name>A0A9W3B807_BIOGL</name>
<keyword evidence="10" id="KW-0067">ATP-binding</keyword>
<dbReference type="InterPro" id="IPR022953">
    <property type="entry name" value="ATP_PFK"/>
</dbReference>
<dbReference type="OrthoDB" id="537915at2759"/>
<evidence type="ECO:0000313" key="16">
    <source>
        <dbReference type="RefSeq" id="XP_055895555.1"/>
    </source>
</evidence>
<dbReference type="GO" id="GO:0030388">
    <property type="term" value="P:fructose 1,6-bisphosphate metabolic process"/>
    <property type="evidence" value="ECO:0007669"/>
    <property type="project" value="TreeGrafter"/>
</dbReference>
<gene>
    <name evidence="16" type="primary">LOC106056662</name>
</gene>
<comment type="cofactor">
    <cofactor evidence="1">
        <name>Mg(2+)</name>
        <dbReference type="ChEBI" id="CHEBI:18420"/>
    </cofactor>
</comment>
<dbReference type="Pfam" id="PF00365">
    <property type="entry name" value="PFK"/>
    <property type="match status" value="2"/>
</dbReference>
<evidence type="ECO:0000256" key="5">
    <source>
        <dbReference type="ARBA" id="ARBA00022490"/>
    </source>
</evidence>
<dbReference type="GO" id="GO:0005524">
    <property type="term" value="F:ATP binding"/>
    <property type="evidence" value="ECO:0007669"/>
    <property type="project" value="UniProtKB-KW"/>
</dbReference>
<comment type="pathway">
    <text evidence="3">Carbohydrate degradation; glycolysis; D-glyceraldehyde 3-phosphate and glycerone phosphate from D-glucose: step 3/4.</text>
</comment>
<dbReference type="GO" id="GO:0061621">
    <property type="term" value="P:canonical glycolysis"/>
    <property type="evidence" value="ECO:0007669"/>
    <property type="project" value="TreeGrafter"/>
</dbReference>
<evidence type="ECO:0000256" key="4">
    <source>
        <dbReference type="ARBA" id="ARBA00012055"/>
    </source>
</evidence>
<sequence length="835" mass="91840">MDSVLSPKHIASEEFSLSNLEAAASYPSGLFNVSSYQPKPRSSKSIRNSWVGSVIGIVTAGDDAQGMNSAISAVVKMAYYLGSTVFYIKNGFRGMVEGDDNYVMATWYSTMNIVGKGGTTIKTFKCPEFADRSARLKAAKNLVEHGILKIIAIGGDGTLKGIWALYNDWLSLLRELDDRDMVNRTLLQSSRRLRVVGIVSSIVNDVCGTDMSIGANSATQRILETLDAIMTNASSSQTAFIVEVMGKTSGYLTLASGVACDASMIFLPEWPPQGDWKEELCNKVRDDLLIRQQGLMIIKSEGATDVQGQPITAEEISKVLREKLKIISQITVLGHFQSGGVPTAYDRLLGIRMGSEAVLLMKDGPLDACIVTIKGCEMGFMSLEKCLGFTNATEKFLAEKDFSNVVRRRGKNFQCLLSSYVLLHSMRSSPVSSMAILAGIRRVGIIQVGMDTLGQCIVCKAFVGYCQSRGYAVIGIKDGFEGLLRRQFISLSWDIVKNWTSENDCLGSGKQAAEHYQLDSLDAAVNELNICGLILLGSFSAYESLCTLYEARLQYKNLGIPMCMVPTGILNNVPGSDITVGCDSALNEYVTYCDKMTRVAHASKNYVYVIETMCENAGYLTTLAAVCSEADAAYISLEPFTLNDLLKDADHVKRKIQQSGCRSALILIGTNSSEFYNTDFVRQLFAEEGKGVFSCKKGVMGHVQLGGHISVWDRQNAIIHGFRAGEWLLNYVDNVPVSPEGILYDPGPNAKVVLSVSKRNIKFKTIARLICETDFGTQNPTFNWWMKLRPLLRVMAQHFDVEYELEISDDTSAVSDVEDTNMYDMLNEQHKHSHG</sequence>
<dbReference type="InterPro" id="IPR035966">
    <property type="entry name" value="PKF_sf"/>
</dbReference>
<keyword evidence="11" id="KW-0460">Magnesium</keyword>
<proteinExistence type="predicted"/>
<evidence type="ECO:0000256" key="7">
    <source>
        <dbReference type="ARBA" id="ARBA00022723"/>
    </source>
</evidence>
<evidence type="ECO:0000313" key="15">
    <source>
        <dbReference type="Proteomes" id="UP001165740"/>
    </source>
</evidence>
<reference evidence="16" key="1">
    <citation type="submission" date="2025-08" db="UniProtKB">
        <authorList>
            <consortium name="RefSeq"/>
        </authorList>
    </citation>
    <scope>IDENTIFICATION</scope>
</reference>
<feature type="domain" description="Phosphofructokinase" evidence="14">
    <location>
        <begin position="442"/>
        <end position="727"/>
    </location>
</feature>
<dbReference type="PANTHER" id="PTHR13697:SF4">
    <property type="entry name" value="ATP-DEPENDENT 6-PHOSPHOFRUCTOKINASE"/>
    <property type="match status" value="1"/>
</dbReference>
<accession>A0A9W3B807</accession>
<keyword evidence="9" id="KW-0418">Kinase</keyword>
<keyword evidence="5" id="KW-0963">Cytoplasm</keyword>
<evidence type="ECO:0000256" key="11">
    <source>
        <dbReference type="ARBA" id="ARBA00022842"/>
    </source>
</evidence>
<dbReference type="GeneID" id="106056662"/>
<dbReference type="InterPro" id="IPR000023">
    <property type="entry name" value="Phosphofructokinase_dom"/>
</dbReference>
<dbReference type="GO" id="GO:0003872">
    <property type="term" value="F:6-phosphofructokinase activity"/>
    <property type="evidence" value="ECO:0007669"/>
    <property type="project" value="UniProtKB-EC"/>
</dbReference>
<evidence type="ECO:0000256" key="10">
    <source>
        <dbReference type="ARBA" id="ARBA00022840"/>
    </source>
</evidence>
<evidence type="ECO:0000256" key="9">
    <source>
        <dbReference type="ARBA" id="ARBA00022777"/>
    </source>
</evidence>
<dbReference type="PRINTS" id="PR00476">
    <property type="entry name" value="PHFRCTKINASE"/>
</dbReference>
<dbReference type="RefSeq" id="XP_055895555.1">
    <property type="nucleotide sequence ID" value="XM_056039580.1"/>
</dbReference>
<dbReference type="EC" id="2.7.1.11" evidence="4"/>
<dbReference type="GO" id="GO:0005945">
    <property type="term" value="C:6-phosphofructokinase complex"/>
    <property type="evidence" value="ECO:0007669"/>
    <property type="project" value="TreeGrafter"/>
</dbReference>
<keyword evidence="6" id="KW-0808">Transferase</keyword>
<dbReference type="GO" id="GO:0070095">
    <property type="term" value="F:fructose-6-phosphate binding"/>
    <property type="evidence" value="ECO:0007669"/>
    <property type="project" value="TreeGrafter"/>
</dbReference>
<dbReference type="Gene3D" id="3.40.50.450">
    <property type="match status" value="2"/>
</dbReference>
<evidence type="ECO:0000256" key="8">
    <source>
        <dbReference type="ARBA" id="ARBA00022741"/>
    </source>
</evidence>
<evidence type="ECO:0000256" key="6">
    <source>
        <dbReference type="ARBA" id="ARBA00022679"/>
    </source>
</evidence>
<dbReference type="GO" id="GO:0046872">
    <property type="term" value="F:metal ion binding"/>
    <property type="evidence" value="ECO:0007669"/>
    <property type="project" value="UniProtKB-KW"/>
</dbReference>
<dbReference type="SUPFAM" id="SSF53784">
    <property type="entry name" value="Phosphofructokinase"/>
    <property type="match status" value="2"/>
</dbReference>
<feature type="domain" description="Phosphofructokinase" evidence="14">
    <location>
        <begin position="55"/>
        <end position="360"/>
    </location>
</feature>
<dbReference type="GO" id="GO:0048029">
    <property type="term" value="F:monosaccharide binding"/>
    <property type="evidence" value="ECO:0007669"/>
    <property type="project" value="TreeGrafter"/>
</dbReference>
<keyword evidence="15" id="KW-1185">Reference proteome</keyword>
<evidence type="ECO:0000256" key="13">
    <source>
        <dbReference type="ARBA" id="ARBA00048070"/>
    </source>
</evidence>
<dbReference type="GO" id="GO:0016208">
    <property type="term" value="F:AMP binding"/>
    <property type="evidence" value="ECO:0007669"/>
    <property type="project" value="TreeGrafter"/>
</dbReference>
<comment type="catalytic activity">
    <reaction evidence="13">
        <text>beta-D-fructose 6-phosphate + ATP = beta-D-fructose 1,6-bisphosphate + ADP + H(+)</text>
        <dbReference type="Rhea" id="RHEA:16109"/>
        <dbReference type="ChEBI" id="CHEBI:15378"/>
        <dbReference type="ChEBI" id="CHEBI:30616"/>
        <dbReference type="ChEBI" id="CHEBI:32966"/>
        <dbReference type="ChEBI" id="CHEBI:57634"/>
        <dbReference type="ChEBI" id="CHEBI:456216"/>
        <dbReference type="EC" id="2.7.1.11"/>
    </reaction>
</comment>
<evidence type="ECO:0000256" key="3">
    <source>
        <dbReference type="ARBA" id="ARBA00004679"/>
    </source>
</evidence>
<dbReference type="Proteomes" id="UP001165740">
    <property type="component" value="Chromosome 8"/>
</dbReference>
<dbReference type="AlphaFoldDB" id="A0A9W3B807"/>
<comment type="subcellular location">
    <subcellularLocation>
        <location evidence="2">Cytoplasm</location>
    </subcellularLocation>
</comment>
<protein>
    <recommendedName>
        <fullName evidence="4">6-phosphofructokinase</fullName>
        <ecNumber evidence="4">2.7.1.11</ecNumber>
    </recommendedName>
</protein>
<evidence type="ECO:0000256" key="1">
    <source>
        <dbReference type="ARBA" id="ARBA00001946"/>
    </source>
</evidence>
<keyword evidence="7" id="KW-0479">Metal-binding</keyword>
<dbReference type="Gene3D" id="3.40.50.460">
    <property type="entry name" value="Phosphofructokinase domain"/>
    <property type="match status" value="2"/>
</dbReference>
<dbReference type="OMA" id="DSAMHRI"/>
<dbReference type="GO" id="GO:0006002">
    <property type="term" value="P:fructose 6-phosphate metabolic process"/>
    <property type="evidence" value="ECO:0007669"/>
    <property type="project" value="InterPro"/>
</dbReference>
<keyword evidence="12" id="KW-0324">Glycolysis</keyword>
<evidence type="ECO:0000256" key="12">
    <source>
        <dbReference type="ARBA" id="ARBA00023152"/>
    </source>
</evidence>
<dbReference type="GO" id="GO:0042802">
    <property type="term" value="F:identical protein binding"/>
    <property type="evidence" value="ECO:0007669"/>
    <property type="project" value="TreeGrafter"/>
</dbReference>
<dbReference type="PANTHER" id="PTHR13697">
    <property type="entry name" value="PHOSPHOFRUCTOKINASE"/>
    <property type="match status" value="1"/>
</dbReference>
<organism evidence="15 16">
    <name type="scientific">Biomphalaria glabrata</name>
    <name type="common">Bloodfluke planorb</name>
    <name type="synonym">Freshwater snail</name>
    <dbReference type="NCBI Taxonomy" id="6526"/>
    <lineage>
        <taxon>Eukaryota</taxon>
        <taxon>Metazoa</taxon>
        <taxon>Spiralia</taxon>
        <taxon>Lophotrochozoa</taxon>
        <taxon>Mollusca</taxon>
        <taxon>Gastropoda</taxon>
        <taxon>Heterobranchia</taxon>
        <taxon>Euthyneura</taxon>
        <taxon>Panpulmonata</taxon>
        <taxon>Hygrophila</taxon>
        <taxon>Lymnaeoidea</taxon>
        <taxon>Planorbidae</taxon>
        <taxon>Biomphalaria</taxon>
    </lineage>
</organism>
<evidence type="ECO:0000256" key="2">
    <source>
        <dbReference type="ARBA" id="ARBA00004496"/>
    </source>
</evidence>
<evidence type="ECO:0000259" key="14">
    <source>
        <dbReference type="Pfam" id="PF00365"/>
    </source>
</evidence>
<keyword evidence="8" id="KW-0547">Nucleotide-binding</keyword>